<dbReference type="InterPro" id="IPR015378">
    <property type="entry name" value="Transposase-like_Mu_C"/>
</dbReference>
<comment type="caution">
    <text evidence="3">The sequence shown here is derived from an EMBL/GenBank/DDBJ whole genome shotgun (WGS) entry which is preliminary data.</text>
</comment>
<reference evidence="3 4" key="1">
    <citation type="submission" date="2019-05" db="EMBL/GenBank/DDBJ databases">
        <title>Streptomyces marianii sp. nov., a novel marine actinomycete from southern coast of India.</title>
        <authorList>
            <person name="Iniyan A.M."/>
            <person name="Wink J."/>
            <person name="Ramprasad E."/>
            <person name="Ramana C.V."/>
            <person name="Bunk B."/>
            <person name="Sproer C."/>
            <person name="Joseph F.-J.R.S."/>
            <person name="Vincent S.G.P."/>
        </authorList>
    </citation>
    <scope>NUCLEOTIDE SEQUENCE [LARGE SCALE GENOMIC DNA]</scope>
    <source>
        <strain evidence="3 4">ICN19</strain>
    </source>
</reference>
<feature type="domain" description="Integrase catalytic" evidence="2">
    <location>
        <begin position="289"/>
        <end position="519"/>
    </location>
</feature>
<dbReference type="InterPro" id="IPR001584">
    <property type="entry name" value="Integrase_cat-core"/>
</dbReference>
<gene>
    <name evidence="3" type="ORF">FEF34_27815</name>
</gene>
<organism evidence="3 4">
    <name type="scientific">Streptomyces marianii</name>
    <dbReference type="NCBI Taxonomy" id="1817406"/>
    <lineage>
        <taxon>Bacteria</taxon>
        <taxon>Bacillati</taxon>
        <taxon>Actinomycetota</taxon>
        <taxon>Actinomycetes</taxon>
        <taxon>Kitasatosporales</taxon>
        <taxon>Streptomycetaceae</taxon>
        <taxon>Streptomyces</taxon>
    </lineage>
</organism>
<dbReference type="EMBL" id="VAWE01000001">
    <property type="protein sequence ID" value="TLQ46282.1"/>
    <property type="molecule type" value="Genomic_DNA"/>
</dbReference>
<evidence type="ECO:0000313" key="3">
    <source>
        <dbReference type="EMBL" id="TLQ46282.1"/>
    </source>
</evidence>
<evidence type="ECO:0000313" key="4">
    <source>
        <dbReference type="Proteomes" id="UP000305921"/>
    </source>
</evidence>
<protein>
    <submittedName>
        <fullName evidence="3">DDE-type integrase/transposase/recombinase</fullName>
    </submittedName>
</protein>
<dbReference type="Pfam" id="PF09299">
    <property type="entry name" value="Mu-transpos_C"/>
    <property type="match status" value="1"/>
</dbReference>
<keyword evidence="4" id="KW-1185">Reference proteome</keyword>
<dbReference type="GO" id="GO:0015074">
    <property type="term" value="P:DNA integration"/>
    <property type="evidence" value="ECO:0007669"/>
    <property type="project" value="InterPro"/>
</dbReference>
<accession>A0A5R9EBX8</accession>
<dbReference type="Proteomes" id="UP000305921">
    <property type="component" value="Unassembled WGS sequence"/>
</dbReference>
<dbReference type="GO" id="GO:0003676">
    <property type="term" value="F:nucleic acid binding"/>
    <property type="evidence" value="ECO:0007669"/>
    <property type="project" value="InterPro"/>
</dbReference>
<dbReference type="Gene3D" id="3.30.420.10">
    <property type="entry name" value="Ribonuclease H-like superfamily/Ribonuclease H"/>
    <property type="match status" value="1"/>
</dbReference>
<sequence>MRSRCYRCCSTCCGLTSWPWTCPFRCTLKLRCPWGWPVAAERGAVLRPGDWITYDDGDHLVVALAGTSVRLRSQSGTESVVLASHLMAAPDFAVTGTEPLPALEPSGLLATLPKPVLTAAKEWESHVLEVNRGLPSSAKPGASPRPEYDPAEHPLVERAQAKADELGVGLRTVNEKRARYARQGLWGLVDQRLVRTSEPTGRADARLVAAIREVLDAETHTSTGTRSRLIRRVIKAVEMTHGEGVVPLPSKNTFYKLIDALSAGRHTFGSAVTRRQAANRPQGPFTPTFADRPGEQVQIDSTPLDVMVVLDSGVTARADLTIAVDVATRTVCAAVLRPVGTKAVDASLLLARMLVPEPMRPGWSESLRMAASRMPHMRLLDADARMEQAAAKPVIVPDTVVIDGGKVFISDTFLRACERLGISVQRARPRTPTDKAIVEATFSSINTLFTQHLAGYTGRDVSRRGERVEDRAVWTVPELQDLLDEWLLAGWQVRPHSTLRDPFRPKRAMSPNDKYASLVAACGYLPLVLRGEDYLELLPVAWRAINDYGIQISYRTYDCPALAPHRREHSGITAKRGLWEVHYDPYDLSQVFVRTPGGWITAPWTQWPLVNAPFADFTWQHARRLAAEAGLDDTNETAVARVLDSLLTRAEHGPDTRSAKVAARTRTARAVPAPAAAPETERRAEPEPEVQPPAAAVEFGIFDAHAEAERWL</sequence>
<proteinExistence type="predicted"/>
<dbReference type="SUPFAM" id="SSF53098">
    <property type="entry name" value="Ribonuclease H-like"/>
    <property type="match status" value="1"/>
</dbReference>
<evidence type="ECO:0000256" key="1">
    <source>
        <dbReference type="SAM" id="MobiDB-lite"/>
    </source>
</evidence>
<dbReference type="OrthoDB" id="52928at2"/>
<dbReference type="PROSITE" id="PS50994">
    <property type="entry name" value="INTEGRASE"/>
    <property type="match status" value="1"/>
</dbReference>
<name>A0A5R9EBX8_9ACTN</name>
<feature type="compositionally biased region" description="Low complexity" evidence="1">
    <location>
        <begin position="665"/>
        <end position="678"/>
    </location>
</feature>
<dbReference type="AlphaFoldDB" id="A0A5R9EBX8"/>
<dbReference type="InterPro" id="IPR012337">
    <property type="entry name" value="RNaseH-like_sf"/>
</dbReference>
<feature type="region of interest" description="Disordered" evidence="1">
    <location>
        <begin position="665"/>
        <end position="691"/>
    </location>
</feature>
<dbReference type="InterPro" id="IPR036397">
    <property type="entry name" value="RNaseH_sf"/>
</dbReference>
<evidence type="ECO:0000259" key="2">
    <source>
        <dbReference type="PROSITE" id="PS50994"/>
    </source>
</evidence>